<evidence type="ECO:0000256" key="2">
    <source>
        <dbReference type="ARBA" id="ARBA00005426"/>
    </source>
</evidence>
<dbReference type="CDD" id="cd00756">
    <property type="entry name" value="MoaE"/>
    <property type="match status" value="1"/>
</dbReference>
<name>A0A7W7YLU7_9BACT</name>
<keyword evidence="13" id="KW-1185">Reference proteome</keyword>
<sequence>MPPFLLSADPIPDTTSPFGPGLGAEVRFLGVVRGEEEGLTISGIDYTAYLPMAERLLGELMAQGREQHGPHEAYIQHRLGFVAAEAPSILIWVRTRHSAAAFDLCRWYLKEIKTRVPIWKRPVFQETNTEPV</sequence>
<dbReference type="EC" id="2.8.1.12" evidence="3"/>
<comment type="catalytic activity">
    <reaction evidence="11">
        <text>2 [molybdopterin-synthase sulfur-carrier protein]-C-terminal-Gly-aminoethanethioate + cyclic pyranopterin phosphate + H2O = molybdopterin + 2 [molybdopterin-synthase sulfur-carrier protein]-C-terminal Gly-Gly + 2 H(+)</text>
        <dbReference type="Rhea" id="RHEA:26333"/>
        <dbReference type="Rhea" id="RHEA-COMP:12202"/>
        <dbReference type="Rhea" id="RHEA-COMP:19907"/>
        <dbReference type="ChEBI" id="CHEBI:15377"/>
        <dbReference type="ChEBI" id="CHEBI:15378"/>
        <dbReference type="ChEBI" id="CHEBI:58698"/>
        <dbReference type="ChEBI" id="CHEBI:59648"/>
        <dbReference type="ChEBI" id="CHEBI:90778"/>
        <dbReference type="ChEBI" id="CHEBI:232372"/>
        <dbReference type="EC" id="2.8.1.12"/>
    </reaction>
</comment>
<gene>
    <name evidence="12" type="ORF">HNQ64_002851</name>
</gene>
<comment type="subunit">
    <text evidence="6">Heterotetramer of 2 MoaD subunits and 2 MoaE subunits. Also stable as homodimer. The enzyme changes between these two forms during catalysis.</text>
</comment>
<protein>
    <recommendedName>
        <fullName evidence="4">Molybdopterin synthase catalytic subunit</fullName>
        <ecNumber evidence="3">2.8.1.12</ecNumber>
    </recommendedName>
    <alternativeName>
        <fullName evidence="9">MPT synthase subunit 2</fullName>
    </alternativeName>
    <alternativeName>
        <fullName evidence="7">Molybdenum cofactor biosynthesis protein E</fullName>
    </alternativeName>
    <alternativeName>
        <fullName evidence="8">Molybdopterin-converting factor large subunit</fullName>
    </alternativeName>
    <alternativeName>
        <fullName evidence="10">Molybdopterin-converting factor subunit 2</fullName>
    </alternativeName>
</protein>
<evidence type="ECO:0000256" key="6">
    <source>
        <dbReference type="ARBA" id="ARBA00026066"/>
    </source>
</evidence>
<dbReference type="SUPFAM" id="SSF54690">
    <property type="entry name" value="Molybdopterin synthase subunit MoaE"/>
    <property type="match status" value="1"/>
</dbReference>
<reference evidence="12 13" key="1">
    <citation type="submission" date="2020-08" db="EMBL/GenBank/DDBJ databases">
        <title>Genomic Encyclopedia of Type Strains, Phase IV (KMG-IV): sequencing the most valuable type-strain genomes for metagenomic binning, comparative biology and taxonomic classification.</title>
        <authorList>
            <person name="Goeker M."/>
        </authorList>
    </citation>
    <scope>NUCLEOTIDE SEQUENCE [LARGE SCALE GENOMIC DNA]</scope>
    <source>
        <strain evidence="12 13">DSM 12251</strain>
    </source>
</reference>
<dbReference type="AlphaFoldDB" id="A0A7W7YLU7"/>
<dbReference type="InterPro" id="IPR036563">
    <property type="entry name" value="MoaE_sf"/>
</dbReference>
<dbReference type="Pfam" id="PF02391">
    <property type="entry name" value="MoaE"/>
    <property type="match status" value="1"/>
</dbReference>
<proteinExistence type="inferred from homology"/>
<evidence type="ECO:0000256" key="8">
    <source>
        <dbReference type="ARBA" id="ARBA00030407"/>
    </source>
</evidence>
<comment type="caution">
    <text evidence="12">The sequence shown here is derived from an EMBL/GenBank/DDBJ whole genome shotgun (WGS) entry which is preliminary data.</text>
</comment>
<evidence type="ECO:0000256" key="3">
    <source>
        <dbReference type="ARBA" id="ARBA00011950"/>
    </source>
</evidence>
<comment type="pathway">
    <text evidence="1">Cofactor biosynthesis; molybdopterin biosynthesis.</text>
</comment>
<dbReference type="PANTHER" id="PTHR23404">
    <property type="entry name" value="MOLYBDOPTERIN SYNTHASE RELATED"/>
    <property type="match status" value="1"/>
</dbReference>
<evidence type="ECO:0000313" key="13">
    <source>
        <dbReference type="Proteomes" id="UP000534294"/>
    </source>
</evidence>
<organism evidence="12 13">
    <name type="scientific">Prosthecobacter dejongeii</name>
    <dbReference type="NCBI Taxonomy" id="48465"/>
    <lineage>
        <taxon>Bacteria</taxon>
        <taxon>Pseudomonadati</taxon>
        <taxon>Verrucomicrobiota</taxon>
        <taxon>Verrucomicrobiia</taxon>
        <taxon>Verrucomicrobiales</taxon>
        <taxon>Verrucomicrobiaceae</taxon>
        <taxon>Prosthecobacter</taxon>
    </lineage>
</organism>
<evidence type="ECO:0000256" key="4">
    <source>
        <dbReference type="ARBA" id="ARBA00013858"/>
    </source>
</evidence>
<comment type="similarity">
    <text evidence="2">Belongs to the MoaE family.</text>
</comment>
<dbReference type="Proteomes" id="UP000534294">
    <property type="component" value="Unassembled WGS sequence"/>
</dbReference>
<dbReference type="GO" id="GO:0030366">
    <property type="term" value="F:molybdopterin synthase activity"/>
    <property type="evidence" value="ECO:0007669"/>
    <property type="project" value="UniProtKB-EC"/>
</dbReference>
<evidence type="ECO:0000256" key="9">
    <source>
        <dbReference type="ARBA" id="ARBA00030781"/>
    </source>
</evidence>
<accession>A0A7W7YLU7</accession>
<keyword evidence="12" id="KW-0808">Transferase</keyword>
<dbReference type="RefSeq" id="WP_184209552.1">
    <property type="nucleotide sequence ID" value="NZ_JACHIF010000005.1"/>
</dbReference>
<keyword evidence="5" id="KW-0501">Molybdenum cofactor biosynthesis</keyword>
<evidence type="ECO:0000256" key="7">
    <source>
        <dbReference type="ARBA" id="ARBA00029745"/>
    </source>
</evidence>
<evidence type="ECO:0000256" key="10">
    <source>
        <dbReference type="ARBA" id="ARBA00032474"/>
    </source>
</evidence>
<evidence type="ECO:0000256" key="5">
    <source>
        <dbReference type="ARBA" id="ARBA00023150"/>
    </source>
</evidence>
<evidence type="ECO:0000256" key="11">
    <source>
        <dbReference type="ARBA" id="ARBA00049878"/>
    </source>
</evidence>
<dbReference type="GO" id="GO:0006777">
    <property type="term" value="P:Mo-molybdopterin cofactor biosynthetic process"/>
    <property type="evidence" value="ECO:0007669"/>
    <property type="project" value="UniProtKB-KW"/>
</dbReference>
<dbReference type="InterPro" id="IPR003448">
    <property type="entry name" value="Mopterin_biosynth_MoaE"/>
</dbReference>
<dbReference type="Gene3D" id="3.90.1170.40">
    <property type="entry name" value="Molybdopterin biosynthesis MoaE subunit"/>
    <property type="match status" value="1"/>
</dbReference>
<dbReference type="EMBL" id="JACHIF010000005">
    <property type="protein sequence ID" value="MBB5038588.1"/>
    <property type="molecule type" value="Genomic_DNA"/>
</dbReference>
<evidence type="ECO:0000256" key="1">
    <source>
        <dbReference type="ARBA" id="ARBA00005046"/>
    </source>
</evidence>
<evidence type="ECO:0000313" key="12">
    <source>
        <dbReference type="EMBL" id="MBB5038588.1"/>
    </source>
</evidence>